<protein>
    <submittedName>
        <fullName evidence="9">Uncharacterized protein</fullName>
    </submittedName>
</protein>
<evidence type="ECO:0000313" key="12">
    <source>
        <dbReference type="Proteomes" id="UP000290189"/>
    </source>
</evidence>
<comment type="subcellular location">
    <subcellularLocation>
        <location evidence="1">Membrane</location>
    </subcellularLocation>
</comment>
<feature type="transmembrane region" description="Helical" evidence="6">
    <location>
        <begin position="170"/>
        <end position="196"/>
    </location>
</feature>
<keyword evidence="5 6" id="KW-0472">Membrane</keyword>
<dbReference type="Proteomes" id="UP000290189">
    <property type="component" value="Unassembled WGS sequence"/>
</dbReference>
<feature type="domain" description="Root UVB sensitive protein C-terminal" evidence="8">
    <location>
        <begin position="291"/>
        <end position="383"/>
    </location>
</feature>
<dbReference type="OrthoDB" id="364779at2759"/>
<evidence type="ECO:0000256" key="1">
    <source>
        <dbReference type="ARBA" id="ARBA00004370"/>
    </source>
</evidence>
<name>A0A0G4IXP7_PLABS</name>
<evidence type="ECO:0000256" key="3">
    <source>
        <dbReference type="ARBA" id="ARBA00022692"/>
    </source>
</evidence>
<dbReference type="InterPro" id="IPR006968">
    <property type="entry name" value="RUS_fam"/>
</dbReference>
<evidence type="ECO:0000313" key="11">
    <source>
        <dbReference type="Proteomes" id="UP000039324"/>
    </source>
</evidence>
<evidence type="ECO:0000256" key="6">
    <source>
        <dbReference type="SAM" id="Phobius"/>
    </source>
</evidence>
<feature type="transmembrane region" description="Helical" evidence="6">
    <location>
        <begin position="223"/>
        <end position="241"/>
    </location>
</feature>
<evidence type="ECO:0000313" key="9">
    <source>
        <dbReference type="EMBL" id="CEO99831.1"/>
    </source>
</evidence>
<dbReference type="OMA" id="VAVQWII"/>
<dbReference type="GO" id="GO:0016020">
    <property type="term" value="C:membrane"/>
    <property type="evidence" value="ECO:0007669"/>
    <property type="project" value="UniProtKB-SubCell"/>
</dbReference>
<evidence type="ECO:0000313" key="10">
    <source>
        <dbReference type="EMBL" id="SPR02078.1"/>
    </source>
</evidence>
<dbReference type="PANTHER" id="PTHR12770">
    <property type="entry name" value="RUS1 FAMILY PROTEIN C16ORF58"/>
    <property type="match status" value="1"/>
</dbReference>
<dbReference type="InterPro" id="IPR054549">
    <property type="entry name" value="UVB_sens_RUS_dom"/>
</dbReference>
<evidence type="ECO:0000259" key="7">
    <source>
        <dbReference type="Pfam" id="PF04884"/>
    </source>
</evidence>
<dbReference type="EMBL" id="OVEO01000020">
    <property type="protein sequence ID" value="SPR02078.1"/>
    <property type="molecule type" value="Genomic_DNA"/>
</dbReference>
<dbReference type="InterPro" id="IPR055412">
    <property type="entry name" value="UVB_sens_C"/>
</dbReference>
<proteinExistence type="inferred from homology"/>
<evidence type="ECO:0000256" key="5">
    <source>
        <dbReference type="ARBA" id="ARBA00023136"/>
    </source>
</evidence>
<evidence type="ECO:0000256" key="2">
    <source>
        <dbReference type="ARBA" id="ARBA00007558"/>
    </source>
</evidence>
<dbReference type="Pfam" id="PF24160">
    <property type="entry name" value="UVB_sens_C"/>
    <property type="match status" value="1"/>
</dbReference>
<reference evidence="9 11" key="1">
    <citation type="submission" date="2015-02" db="EMBL/GenBank/DDBJ databases">
        <authorList>
            <person name="Chooi Y.-H."/>
        </authorList>
    </citation>
    <scope>NUCLEOTIDE SEQUENCE [LARGE SCALE GENOMIC DNA]</scope>
    <source>
        <strain evidence="9">E3</strain>
    </source>
</reference>
<dbReference type="PANTHER" id="PTHR12770:SF31">
    <property type="entry name" value="RUS FAMILY MEMBER 1"/>
    <property type="match status" value="1"/>
</dbReference>
<dbReference type="Pfam" id="PF04884">
    <property type="entry name" value="UVB_sens_prot"/>
    <property type="match status" value="1"/>
</dbReference>
<dbReference type="EMBL" id="CDSF01000094">
    <property type="protein sequence ID" value="CEO99831.1"/>
    <property type="molecule type" value="Genomic_DNA"/>
</dbReference>
<accession>A0A0G4IXP7</accession>
<gene>
    <name evidence="9" type="ORF">PBRA_007565</name>
    <name evidence="10" type="ORF">PLBR_LOCUS9293</name>
</gene>
<geneLocation type="mitochondrion" evidence="10"/>
<sequence>MSSRRRGDVGARLHSAERVRVRLRESHGTGLTKRNVTFTVGRDPTSARQPFRDQCLSLVLPYGYPQSVTPDYATFQVWDTVQGLCSYLRSILCQQSLFAGLGVGDASATASSAALSWMFLHGMSMLGGVLFAFRTSTDFGADPKTWRLFADCVNDVGLTLTMAAPATGRLFLLVACLGSICSAVCGVAAGATKAAITQHFCRQRSNSALVSDIYSKEGIQETIVSITGLVLGSLLSTVLHGSLGLRWAVFIGLTALHVVANYWAVTALCLTTINYQRAYILIRHFMLCRSVLSPAKVARQESVWNFLRFRRRPIRFGAPLHEVVKDRSDLDWLQEELEAERGAELTDPPYIIRMANGAAHVACHESIGSLAMLRSMFQAMRLLSGSSPVGARHETRERFDEFAGALRSKGWVLDEINLPDETWRCEWPPAPSA</sequence>
<feature type="transmembrane region" description="Helical" evidence="6">
    <location>
        <begin position="247"/>
        <end position="273"/>
    </location>
</feature>
<evidence type="ECO:0000259" key="8">
    <source>
        <dbReference type="Pfam" id="PF24160"/>
    </source>
</evidence>
<dbReference type="Proteomes" id="UP000039324">
    <property type="component" value="Unassembled WGS sequence"/>
</dbReference>
<keyword evidence="10" id="KW-0496">Mitochondrion</keyword>
<dbReference type="AlphaFoldDB" id="A0A0G4IXP7"/>
<keyword evidence="11" id="KW-1185">Reference proteome</keyword>
<keyword evidence="3 6" id="KW-0812">Transmembrane</keyword>
<feature type="transmembrane region" description="Helical" evidence="6">
    <location>
        <begin position="114"/>
        <end position="133"/>
    </location>
</feature>
<comment type="similarity">
    <text evidence="2">Belongs to the RUS1 family.</text>
</comment>
<feature type="domain" description="Protein root UVB sensitive/RUS" evidence="7">
    <location>
        <begin position="47"/>
        <end position="286"/>
    </location>
</feature>
<evidence type="ECO:0000256" key="4">
    <source>
        <dbReference type="ARBA" id="ARBA00022989"/>
    </source>
</evidence>
<organism evidence="9 11">
    <name type="scientific">Plasmodiophora brassicae</name>
    <name type="common">Clubroot disease agent</name>
    <dbReference type="NCBI Taxonomy" id="37360"/>
    <lineage>
        <taxon>Eukaryota</taxon>
        <taxon>Sar</taxon>
        <taxon>Rhizaria</taxon>
        <taxon>Endomyxa</taxon>
        <taxon>Phytomyxea</taxon>
        <taxon>Plasmodiophorida</taxon>
        <taxon>Plasmodiophoridae</taxon>
        <taxon>Plasmodiophora</taxon>
    </lineage>
</organism>
<keyword evidence="4 6" id="KW-1133">Transmembrane helix</keyword>
<reference evidence="10 12" key="2">
    <citation type="submission" date="2018-03" db="EMBL/GenBank/DDBJ databases">
        <authorList>
            <person name="Fogelqvist J."/>
        </authorList>
    </citation>
    <scope>NUCLEOTIDE SEQUENCE [LARGE SCALE GENOMIC DNA]</scope>
</reference>